<dbReference type="AlphaFoldDB" id="A0A2S8F8Z9"/>
<dbReference type="NCBIfam" id="TIGR03696">
    <property type="entry name" value="Rhs_assc_core"/>
    <property type="match status" value="1"/>
</dbReference>
<proteinExistence type="predicted"/>
<dbReference type="PANTHER" id="PTHR32305">
    <property type="match status" value="1"/>
</dbReference>
<reference evidence="1 2" key="1">
    <citation type="submission" date="2018-02" db="EMBL/GenBank/DDBJ databases">
        <title>Comparative genomes isolates from brazilian mangrove.</title>
        <authorList>
            <person name="Araujo J.E."/>
            <person name="Taketani R.G."/>
            <person name="Silva M.C.P."/>
            <person name="Loureco M.V."/>
            <person name="Andreote F.D."/>
        </authorList>
    </citation>
    <scope>NUCLEOTIDE SEQUENCE [LARGE SCALE GENOMIC DNA]</scope>
    <source>
        <strain evidence="1 2">HEX-2 MGV</strain>
    </source>
</reference>
<organism evidence="1 2">
    <name type="scientific">Blastopirellula marina</name>
    <dbReference type="NCBI Taxonomy" id="124"/>
    <lineage>
        <taxon>Bacteria</taxon>
        <taxon>Pseudomonadati</taxon>
        <taxon>Planctomycetota</taxon>
        <taxon>Planctomycetia</taxon>
        <taxon>Pirellulales</taxon>
        <taxon>Pirellulaceae</taxon>
        <taxon>Blastopirellula</taxon>
    </lineage>
</organism>
<protein>
    <recommendedName>
        <fullName evidence="3">RHS repeat-associated core domain-containing protein</fullName>
    </recommendedName>
</protein>
<comment type="caution">
    <text evidence="1">The sequence shown here is derived from an EMBL/GenBank/DDBJ whole genome shotgun (WGS) entry which is preliminary data.</text>
</comment>
<dbReference type="PANTHER" id="PTHR32305:SF15">
    <property type="entry name" value="PROTEIN RHSA-RELATED"/>
    <property type="match status" value="1"/>
</dbReference>
<name>A0A2S8F8Z9_9BACT</name>
<dbReference type="InterPro" id="IPR050708">
    <property type="entry name" value="T6SS_VgrG/RHS"/>
</dbReference>
<dbReference type="Gene3D" id="2.180.10.10">
    <property type="entry name" value="RHS repeat-associated core"/>
    <property type="match status" value="1"/>
</dbReference>
<evidence type="ECO:0008006" key="3">
    <source>
        <dbReference type="Google" id="ProtNLM"/>
    </source>
</evidence>
<dbReference type="InterPro" id="IPR022385">
    <property type="entry name" value="Rhs_assc_core"/>
</dbReference>
<accession>A0A2S8F8Z9</accession>
<dbReference type="Proteomes" id="UP000240009">
    <property type="component" value="Unassembled WGS sequence"/>
</dbReference>
<evidence type="ECO:0000313" key="1">
    <source>
        <dbReference type="EMBL" id="PQO28404.1"/>
    </source>
</evidence>
<dbReference type="PRINTS" id="PR00394">
    <property type="entry name" value="RHSPROTEIN"/>
</dbReference>
<evidence type="ECO:0000313" key="2">
    <source>
        <dbReference type="Proteomes" id="UP000240009"/>
    </source>
</evidence>
<dbReference type="EMBL" id="PUIA01000050">
    <property type="protein sequence ID" value="PQO28404.1"/>
    <property type="molecule type" value="Genomic_DNA"/>
</dbReference>
<gene>
    <name evidence="1" type="ORF">C5Y96_16080</name>
</gene>
<sequence length="430" mass="45472">MTVRVLGAKRESKPLHSVALSDANGNIVGLIPEAEDYLNRLITYDPYGTPTDENDFRQLFGGYYYDSDTGLYLVRNRVYHPKLGRWLTKDPLGMVDGPNLYEYCAGDPVNLIDPSGTVSFWDDPLDWAYGSGGAIWDVGASNSWLGRAYQASGQGMAEMIGPEYLAQAGGWELAGLTAAAATAGVLGGWAASSVAGTIGLGYWSTLAFSGAVAGGAEYLTWTLGAQALGGNLAAGPTLSGLGMHVGGGAVGGVAFGAVGGIIGRGTSKLFGAGARPSKLYIHTWKGPWRGDVAEAGLGGRLWATPYSEAELKAMWAIRRIWHVGRAELPTGTAEVTGSALDEFVRVRGIGLFRLGWKRAGGQYFSRGPGDINLQTGIRTSNFGATLRYLTMSIGSYTMDASLDAAIVFSIYAFANGGYKRTIDQLYGIPR</sequence>